<reference evidence="3 4" key="1">
    <citation type="submission" date="2015-07" db="EMBL/GenBank/DDBJ databases">
        <title>Draft genome sequence of the Amantichitinum ursilacus IGB-41, a new chitin-degrading bacterium.</title>
        <authorList>
            <person name="Kirstahler P."/>
            <person name="Guenther M."/>
            <person name="Grumaz C."/>
            <person name="Rupp S."/>
            <person name="Zibek S."/>
            <person name="Sohn K."/>
        </authorList>
    </citation>
    <scope>NUCLEOTIDE SEQUENCE [LARGE SCALE GENOMIC DNA]</scope>
    <source>
        <strain evidence="3 4">IGB-41</strain>
    </source>
</reference>
<proteinExistence type="predicted"/>
<evidence type="ECO:0000313" key="4">
    <source>
        <dbReference type="Proteomes" id="UP000037939"/>
    </source>
</evidence>
<name>A0A0N1JSV9_9NEIS</name>
<sequence>MKLRPLSLTVSVCVLTLLTTLPAHAAPAARSASAPASQPTNPPAPQSSKPSTFDANPEVQQAATVYAQSAVEHAKKAFDMTLDGSEASIAQVEVALGKLHDSYAQAAQKPTDDQVMTFAKAYGSYIGEVFRRSHGADWGLLSWDGKVFPGLRAKTGLEFWPWLRAFNRIEHGGEDNISDYYASLTKTDASAPAAAH</sequence>
<accession>A0A0N1JSV9</accession>
<feature type="signal peptide" evidence="2">
    <location>
        <begin position="1"/>
        <end position="25"/>
    </location>
</feature>
<organism evidence="3 4">
    <name type="scientific">Amantichitinum ursilacus</name>
    <dbReference type="NCBI Taxonomy" id="857265"/>
    <lineage>
        <taxon>Bacteria</taxon>
        <taxon>Pseudomonadati</taxon>
        <taxon>Pseudomonadota</taxon>
        <taxon>Betaproteobacteria</taxon>
        <taxon>Neisseriales</taxon>
        <taxon>Chitinibacteraceae</taxon>
        <taxon>Amantichitinum</taxon>
    </lineage>
</organism>
<feature type="chain" id="PRO_5005875124" evidence="2">
    <location>
        <begin position="26"/>
        <end position="196"/>
    </location>
</feature>
<feature type="compositionally biased region" description="Low complexity" evidence="1">
    <location>
        <begin position="29"/>
        <end position="39"/>
    </location>
</feature>
<dbReference type="EMBL" id="LAQT01000007">
    <property type="protein sequence ID" value="KPC53177.1"/>
    <property type="molecule type" value="Genomic_DNA"/>
</dbReference>
<feature type="compositionally biased region" description="Polar residues" evidence="1">
    <location>
        <begin position="46"/>
        <end position="56"/>
    </location>
</feature>
<feature type="region of interest" description="Disordered" evidence="1">
    <location>
        <begin position="29"/>
        <end position="56"/>
    </location>
</feature>
<evidence type="ECO:0000256" key="1">
    <source>
        <dbReference type="SAM" id="MobiDB-lite"/>
    </source>
</evidence>
<dbReference type="AlphaFoldDB" id="A0A0N1JSV9"/>
<dbReference type="Proteomes" id="UP000037939">
    <property type="component" value="Unassembled WGS sequence"/>
</dbReference>
<keyword evidence="4" id="KW-1185">Reference proteome</keyword>
<evidence type="ECO:0000256" key="2">
    <source>
        <dbReference type="SAM" id="SignalP"/>
    </source>
</evidence>
<keyword evidence="2" id="KW-0732">Signal</keyword>
<gene>
    <name evidence="3" type="ORF">WG78_08805</name>
</gene>
<dbReference type="STRING" id="857265.WG78_08805"/>
<evidence type="ECO:0000313" key="3">
    <source>
        <dbReference type="EMBL" id="KPC53177.1"/>
    </source>
</evidence>
<protein>
    <submittedName>
        <fullName evidence="3">Uncharacterized protein</fullName>
    </submittedName>
</protein>
<comment type="caution">
    <text evidence="3">The sequence shown here is derived from an EMBL/GenBank/DDBJ whole genome shotgun (WGS) entry which is preliminary data.</text>
</comment>